<feature type="compositionally biased region" description="Basic and acidic residues" evidence="1">
    <location>
        <begin position="1077"/>
        <end position="1096"/>
    </location>
</feature>
<dbReference type="EMBL" id="JABELV010000346">
    <property type="protein sequence ID" value="KAG7527289.1"/>
    <property type="molecule type" value="Genomic_DNA"/>
</dbReference>
<dbReference type="PROSITE" id="PS50878">
    <property type="entry name" value="RT_POL"/>
    <property type="match status" value="1"/>
</dbReference>
<feature type="region of interest" description="Disordered" evidence="1">
    <location>
        <begin position="45"/>
        <end position="102"/>
    </location>
</feature>
<sequence>MAHPSSLWKAEDFVGSGLGICGCGVAVRNKAALPAHRQETRCRVWNGARESETPIPHSGPRRSTGRPEAETSQQPSTAGPRETRAAGRRRQAAGDGSGRGALVESIDGAFDDIPLPSLPPRTTQEQSARGWEPLTTFGKHHHLPVTPTRVPLNPITPPSVYAPLELVANDRPLPIGVRSRTVLRPQPRRRPGAHQDGGVYPVLQLEPIDGTAEPIELPSTSPESSLEDIHFTQETLDAIIELERQASEEHDRVEEPRPLPRRESVEDLASPFLSVAGTEDAIEEPPALPQDEADEVLPGTFEGVAGRHLLPSLSPPLAEKVQDEAGDLIATPVPTRTPMTRGTSGLSPTALSNGVEGDVSPAPSTPPRPLTQVVRAARTEAPTAVVPADVPFAPEASESPEAWPIRQLGPPRQKRPRVLTPSPSPAARWERRGGVPADSDEEFAGEDDGMVSPGDLNYSSPESTPSPGTLMTEETRFRRTGGPTPDPNLRDVWTDETLSVHQKFLMLADLPTINKPIFGRVADAFGTAAERVAEAFASDPSEHNLFLFLALPKVGLGLGMKRAGMGAEERLKAYPKVEWQWTRQPGNAGKTGRSGGKAKSVAKQVEDGKLGRAARMLADDAKVMDVDDELLRQLREKHPEGRPRGAFGTGLGPQPGTVPPIEGILDAMTTFRPDTAPGISGWTHHLLSVVLRRDPVIEMVHQLTGMIEGGIAPGQSMLCASRLTPLAKPDGGVRPIAVGELLYRLCTKVLLKHLNRRESLLPYQFGVGTKGGVEPLVQAIQNTLDRKSGYTTYTHITSLDFSNAFNALSRTELATGLRAHAPGLFRAAKWAYGSATDLVLSGADGKQHVLRSSEGVRQGDPFGPLFFSLGVRHLLESLNRKLGPDHLVLAYLDDVYIFAPDAGALDTAQRFFDKSASSLHLNIAKSKTMSVEDIRKEGMRTLGTCVGSVYAGQKFLEEKIAREEATLAKARDLPKQHALLLIRQCLQHNLRHLQRTLKSDDLKKTWQRYDTLMEAAVLQMRGSPHNRPLDKEIITLPTKLGGLGVLSSVECGPHAYAAAAEASNAVLINVVPSLAPDHGEEPPSARTQRERCEPAHKARRDKLLKQMQPLQRRMLAENSTVLGRRWLSVIPFNQSLSLSDFEISAALHLRTLCPGHKTMCADCGKENELGHDDVCEKRPKWRVSRHEQIKHVMADALKSSGKFGTVEVEPMVSGGMNRTDLRVFGNRETGIGPQEFDLTVVSMGTLEARKFKWIGEEKHEYKGELQAVLAVSADAKRKKYEGKTKTPFRPLVFSIGGAQEKETLKVFQEWQKVMSETAFGFMGRRISLILLRARTRHFAT</sequence>
<feature type="domain" description="Reverse transcriptase" evidence="2">
    <location>
        <begin position="707"/>
        <end position="946"/>
    </location>
</feature>
<dbReference type="PANTHER" id="PTHR48462">
    <property type="entry name" value="PROTEIN, PUTATIVE-RELATED"/>
    <property type="match status" value="1"/>
</dbReference>
<feature type="compositionally biased region" description="Acidic residues" evidence="1">
    <location>
        <begin position="438"/>
        <end position="449"/>
    </location>
</feature>
<feature type="region of interest" description="Disordered" evidence="1">
    <location>
        <begin position="331"/>
        <end position="368"/>
    </location>
</feature>
<keyword evidence="4" id="KW-1185">Reference proteome</keyword>
<name>A0A8K0NM83_9TREE</name>
<evidence type="ECO:0000259" key="2">
    <source>
        <dbReference type="PROSITE" id="PS50878"/>
    </source>
</evidence>
<dbReference type="InterPro" id="IPR000477">
    <property type="entry name" value="RT_dom"/>
</dbReference>
<organism evidence="3 4">
    <name type="scientific">Filobasidium floriforme</name>
    <dbReference type="NCBI Taxonomy" id="5210"/>
    <lineage>
        <taxon>Eukaryota</taxon>
        <taxon>Fungi</taxon>
        <taxon>Dikarya</taxon>
        <taxon>Basidiomycota</taxon>
        <taxon>Agaricomycotina</taxon>
        <taxon>Tremellomycetes</taxon>
        <taxon>Filobasidiales</taxon>
        <taxon>Filobasidiaceae</taxon>
        <taxon>Filobasidium</taxon>
    </lineage>
</organism>
<accession>A0A8K0NM83</accession>
<dbReference type="Proteomes" id="UP000812966">
    <property type="component" value="Unassembled WGS sequence"/>
</dbReference>
<reference evidence="3" key="1">
    <citation type="submission" date="2020-04" db="EMBL/GenBank/DDBJ databases">
        <title>Analysis of mating type loci in Filobasidium floriforme.</title>
        <authorList>
            <person name="Nowrousian M."/>
        </authorList>
    </citation>
    <scope>NUCLEOTIDE SEQUENCE</scope>
    <source>
        <strain evidence="3">CBS 6242</strain>
    </source>
</reference>
<evidence type="ECO:0000313" key="3">
    <source>
        <dbReference type="EMBL" id="KAG7527289.1"/>
    </source>
</evidence>
<comment type="caution">
    <text evidence="3">The sequence shown here is derived from an EMBL/GenBank/DDBJ whole genome shotgun (WGS) entry which is preliminary data.</text>
</comment>
<dbReference type="Pfam" id="PF00078">
    <property type="entry name" value="RVT_1"/>
    <property type="match status" value="1"/>
</dbReference>
<proteinExistence type="predicted"/>
<protein>
    <recommendedName>
        <fullName evidence="2">Reverse transcriptase domain-containing protein</fullName>
    </recommendedName>
</protein>
<dbReference type="InterPro" id="IPR043502">
    <property type="entry name" value="DNA/RNA_pol_sf"/>
</dbReference>
<feature type="region of interest" description="Disordered" evidence="1">
    <location>
        <begin position="1076"/>
        <end position="1096"/>
    </location>
</feature>
<feature type="region of interest" description="Disordered" evidence="1">
    <location>
        <begin position="391"/>
        <end position="488"/>
    </location>
</feature>
<feature type="compositionally biased region" description="Polar residues" evidence="1">
    <location>
        <begin position="337"/>
        <end position="352"/>
    </location>
</feature>
<gene>
    <name evidence="3" type="ORF">FFLO_07083</name>
</gene>
<evidence type="ECO:0000256" key="1">
    <source>
        <dbReference type="SAM" id="MobiDB-lite"/>
    </source>
</evidence>
<feature type="compositionally biased region" description="Polar residues" evidence="1">
    <location>
        <begin position="457"/>
        <end position="469"/>
    </location>
</feature>
<dbReference type="SUPFAM" id="SSF56672">
    <property type="entry name" value="DNA/RNA polymerases"/>
    <property type="match status" value="1"/>
</dbReference>
<dbReference type="PANTHER" id="PTHR48462:SF1">
    <property type="entry name" value="PROTEIN, PUTATIVE-RELATED"/>
    <property type="match status" value="1"/>
</dbReference>
<evidence type="ECO:0000313" key="4">
    <source>
        <dbReference type="Proteomes" id="UP000812966"/>
    </source>
</evidence>